<name>A0A1Z5JRB9_FISSO</name>
<dbReference type="InterPro" id="IPR001094">
    <property type="entry name" value="Flavdoxin-like"/>
</dbReference>
<proteinExistence type="predicted"/>
<evidence type="ECO:0000313" key="4">
    <source>
        <dbReference type="EMBL" id="GAX16509.1"/>
    </source>
</evidence>
<sequence>MATREEKIYVLYGSQTGNSEQLARDLCSQVPAQLGPAQIQQITGTSATITVVPKCMQLDDFLEIDRAEWTRLVIIVTSSYGVGQAPLGCYRFRELCDAWTKEGDVHQGTLEGMTYALCGLGDSKYTTYFRNPTVIDEALQFVGAKRVGPLGKADASGPEDQTAVLEQWLHRIWPFLAKVVAEPPLDRVRLQQMQQRTIQVCRRINPDFEAKAPSPQPLASNVTIVLLALLAIILGYYFTSTTK</sequence>
<evidence type="ECO:0000256" key="2">
    <source>
        <dbReference type="SAM" id="Phobius"/>
    </source>
</evidence>
<keyword evidence="1" id="KW-0285">Flavoprotein</keyword>
<dbReference type="GO" id="GO:0004783">
    <property type="term" value="F:sulfite reductase (NADPH) activity"/>
    <property type="evidence" value="ECO:0007669"/>
    <property type="project" value="TreeGrafter"/>
</dbReference>
<dbReference type="Proteomes" id="UP000198406">
    <property type="component" value="Unassembled WGS sequence"/>
</dbReference>
<dbReference type="GO" id="GO:0005829">
    <property type="term" value="C:cytosol"/>
    <property type="evidence" value="ECO:0007669"/>
    <property type="project" value="TreeGrafter"/>
</dbReference>
<protein>
    <recommendedName>
        <fullName evidence="3">Flavodoxin-like domain-containing protein</fullName>
    </recommendedName>
</protein>
<keyword evidence="2" id="KW-1133">Transmembrane helix</keyword>
<keyword evidence="5" id="KW-1185">Reference proteome</keyword>
<feature type="transmembrane region" description="Helical" evidence="2">
    <location>
        <begin position="218"/>
        <end position="238"/>
    </location>
</feature>
<keyword evidence="2" id="KW-0812">Transmembrane</keyword>
<dbReference type="GO" id="GO:0010181">
    <property type="term" value="F:FMN binding"/>
    <property type="evidence" value="ECO:0007669"/>
    <property type="project" value="InterPro"/>
</dbReference>
<dbReference type="EMBL" id="BDSP01000107">
    <property type="protein sequence ID" value="GAX16509.1"/>
    <property type="molecule type" value="Genomic_DNA"/>
</dbReference>
<dbReference type="Pfam" id="PF00258">
    <property type="entry name" value="Flavodoxin_1"/>
    <property type="match status" value="1"/>
</dbReference>
<accession>A0A1Z5JRB9</accession>
<comment type="caution">
    <text evidence="4">The sequence shown here is derived from an EMBL/GenBank/DDBJ whole genome shotgun (WGS) entry which is preliminary data.</text>
</comment>
<dbReference type="Gene3D" id="3.40.50.360">
    <property type="match status" value="1"/>
</dbReference>
<dbReference type="PANTHER" id="PTHR19384:SF109">
    <property type="entry name" value="SULFITE REDUCTASE [NADPH] FLAVOPROTEIN COMPONENT"/>
    <property type="match status" value="1"/>
</dbReference>
<dbReference type="InParanoid" id="A0A1Z5JRB9"/>
<dbReference type="AlphaFoldDB" id="A0A1Z5JRB9"/>
<evidence type="ECO:0000256" key="1">
    <source>
        <dbReference type="ARBA" id="ARBA00022630"/>
    </source>
</evidence>
<dbReference type="GO" id="GO:0050660">
    <property type="term" value="F:flavin adenine dinucleotide binding"/>
    <property type="evidence" value="ECO:0007669"/>
    <property type="project" value="TreeGrafter"/>
</dbReference>
<feature type="domain" description="Flavodoxin-like" evidence="3">
    <location>
        <begin position="8"/>
        <end position="173"/>
    </location>
</feature>
<evidence type="ECO:0000313" key="5">
    <source>
        <dbReference type="Proteomes" id="UP000198406"/>
    </source>
</evidence>
<gene>
    <name evidence="4" type="ORF">FisN_7Lh229</name>
</gene>
<reference evidence="4 5" key="1">
    <citation type="journal article" date="2015" name="Plant Cell">
        <title>Oil accumulation by the oleaginous diatom Fistulifera solaris as revealed by the genome and transcriptome.</title>
        <authorList>
            <person name="Tanaka T."/>
            <person name="Maeda Y."/>
            <person name="Veluchamy A."/>
            <person name="Tanaka M."/>
            <person name="Abida H."/>
            <person name="Marechal E."/>
            <person name="Bowler C."/>
            <person name="Muto M."/>
            <person name="Sunaga Y."/>
            <person name="Tanaka M."/>
            <person name="Yoshino T."/>
            <person name="Taniguchi T."/>
            <person name="Fukuda Y."/>
            <person name="Nemoto M."/>
            <person name="Matsumoto M."/>
            <person name="Wong P.S."/>
            <person name="Aburatani S."/>
            <person name="Fujibuchi W."/>
        </authorList>
    </citation>
    <scope>NUCLEOTIDE SEQUENCE [LARGE SCALE GENOMIC DNA]</scope>
    <source>
        <strain evidence="4 5">JPCC DA0580</strain>
    </source>
</reference>
<dbReference type="PROSITE" id="PS50902">
    <property type="entry name" value="FLAVODOXIN_LIKE"/>
    <property type="match status" value="1"/>
</dbReference>
<dbReference type="InterPro" id="IPR008254">
    <property type="entry name" value="Flavodoxin/NO_synth"/>
</dbReference>
<dbReference type="PANTHER" id="PTHR19384">
    <property type="entry name" value="NITRIC OXIDE SYNTHASE-RELATED"/>
    <property type="match status" value="1"/>
</dbReference>
<keyword evidence="2" id="KW-0472">Membrane</keyword>
<dbReference type="PRINTS" id="PR00369">
    <property type="entry name" value="FLAVODOXIN"/>
</dbReference>
<evidence type="ECO:0000259" key="3">
    <source>
        <dbReference type="PROSITE" id="PS50902"/>
    </source>
</evidence>
<organism evidence="4 5">
    <name type="scientific">Fistulifera solaris</name>
    <name type="common">Oleaginous diatom</name>
    <dbReference type="NCBI Taxonomy" id="1519565"/>
    <lineage>
        <taxon>Eukaryota</taxon>
        <taxon>Sar</taxon>
        <taxon>Stramenopiles</taxon>
        <taxon>Ochrophyta</taxon>
        <taxon>Bacillariophyta</taxon>
        <taxon>Bacillariophyceae</taxon>
        <taxon>Bacillariophycidae</taxon>
        <taxon>Naviculales</taxon>
        <taxon>Naviculaceae</taxon>
        <taxon>Fistulifera</taxon>
    </lineage>
</organism>
<dbReference type="OrthoDB" id="1856718at2759"/>
<dbReference type="SUPFAM" id="SSF52218">
    <property type="entry name" value="Flavoproteins"/>
    <property type="match status" value="1"/>
</dbReference>
<dbReference type="InterPro" id="IPR029039">
    <property type="entry name" value="Flavoprotein-like_sf"/>
</dbReference>